<dbReference type="AlphaFoldDB" id="A0AAD5QK04"/>
<proteinExistence type="predicted"/>
<keyword evidence="2" id="KW-1185">Reference proteome</keyword>
<dbReference type="EMBL" id="JAHQIW010001691">
    <property type="protein sequence ID" value="KAJ1353352.1"/>
    <property type="molecule type" value="Genomic_DNA"/>
</dbReference>
<organism evidence="1 2">
    <name type="scientific">Parelaphostrongylus tenuis</name>
    <name type="common">Meningeal worm</name>
    <dbReference type="NCBI Taxonomy" id="148309"/>
    <lineage>
        <taxon>Eukaryota</taxon>
        <taxon>Metazoa</taxon>
        <taxon>Ecdysozoa</taxon>
        <taxon>Nematoda</taxon>
        <taxon>Chromadorea</taxon>
        <taxon>Rhabditida</taxon>
        <taxon>Rhabditina</taxon>
        <taxon>Rhabditomorpha</taxon>
        <taxon>Strongyloidea</taxon>
        <taxon>Metastrongylidae</taxon>
        <taxon>Parelaphostrongylus</taxon>
    </lineage>
</organism>
<evidence type="ECO:0000313" key="1">
    <source>
        <dbReference type="EMBL" id="KAJ1353352.1"/>
    </source>
</evidence>
<gene>
    <name evidence="1" type="ORF">KIN20_009962</name>
</gene>
<protein>
    <submittedName>
        <fullName evidence="1">Uncharacterized protein</fullName>
    </submittedName>
</protein>
<evidence type="ECO:0000313" key="2">
    <source>
        <dbReference type="Proteomes" id="UP001196413"/>
    </source>
</evidence>
<dbReference type="Proteomes" id="UP001196413">
    <property type="component" value="Unassembled WGS sequence"/>
</dbReference>
<reference evidence="1" key="1">
    <citation type="submission" date="2021-06" db="EMBL/GenBank/DDBJ databases">
        <title>Parelaphostrongylus tenuis whole genome reference sequence.</title>
        <authorList>
            <person name="Garwood T.J."/>
            <person name="Larsen P.A."/>
            <person name="Fountain-Jones N.M."/>
            <person name="Garbe J.R."/>
            <person name="Macchietto M.G."/>
            <person name="Kania S.A."/>
            <person name="Gerhold R.W."/>
            <person name="Richards J.E."/>
            <person name="Wolf T.M."/>
        </authorList>
    </citation>
    <scope>NUCLEOTIDE SEQUENCE</scope>
    <source>
        <strain evidence="1">MNPRO001-30</strain>
        <tissue evidence="1">Meninges</tissue>
    </source>
</reference>
<accession>A0AAD5QK04</accession>
<sequence>MTNIVLCGNRQELGGVPYINFDKDFETLQKIYVFGRLLLTDSGNYGTSALRDPGRLVARARGASRGGGEWSERKPKASACFSETQQHFSRIFNTILNKAIEFGSIRFEDCVIESYVNTTV</sequence>
<comment type="caution">
    <text evidence="1">The sequence shown here is derived from an EMBL/GenBank/DDBJ whole genome shotgun (WGS) entry which is preliminary data.</text>
</comment>
<name>A0AAD5QK04_PARTN</name>